<organism evidence="2 3">
    <name type="scientific">Aplysia californica</name>
    <name type="common">California sea hare</name>
    <dbReference type="NCBI Taxonomy" id="6500"/>
    <lineage>
        <taxon>Eukaryota</taxon>
        <taxon>Metazoa</taxon>
        <taxon>Spiralia</taxon>
        <taxon>Lophotrochozoa</taxon>
        <taxon>Mollusca</taxon>
        <taxon>Gastropoda</taxon>
        <taxon>Heterobranchia</taxon>
        <taxon>Euthyneura</taxon>
        <taxon>Tectipleura</taxon>
        <taxon>Aplysiida</taxon>
        <taxon>Aplysioidea</taxon>
        <taxon>Aplysiidae</taxon>
        <taxon>Aplysia</taxon>
    </lineage>
</organism>
<dbReference type="InterPro" id="IPR035706">
    <property type="entry name" value="AAA_9"/>
</dbReference>
<gene>
    <name evidence="3" type="primary">LOC101851371</name>
</gene>
<evidence type="ECO:0000313" key="3">
    <source>
        <dbReference type="RefSeq" id="XP_012943739.1"/>
    </source>
</evidence>
<dbReference type="GeneID" id="101851371"/>
<sequence>MMREQLSFTFTPLLHRALFVRVLVIKASINKSLMVWSGLVRVEMIFQVWITDLLERGIPLSQPYKLEELLTSDVEISKWSSEGLPPDELSVQNGILTMRASRFPLCIDPQQQALNWIKKKEERNNLKICTFNDDDFLKQLEMAIKYGFPFLFVDVDEYIDPVIDNVLQKNITGGQGREVVLLGDKEVDYDKNFRLYLNTKIANPKLGPEVFGKAMVINYTVTLTGLEDQLLSVIVGYEKKELEEQRQSLIQETSANKKLLYELEDSLLRELAQSKGNMLDNVDLVETLESTKTKASEVSSKLELASKTAVDIEKTRDGYRPAAMRGAILFFVLAEMSVVNTMYQYSLEAFLDVFTFSLRRSLPDTVLRKRLNNIMEALTMNIYYYGCTDPYWLFRPDTSAFNGNTSLQKSEVEKPFSWIPDVSWEDCSRLAADFPDQFSTLLTDIATKETAWKEWYDLDMPEATELPAGYDKTLTSFQKLVLLRCFRVDRIYRAIME</sequence>
<dbReference type="PANTHER" id="PTHR22878">
    <property type="entry name" value="DYNEIN HEAVY CHAIN 6, AXONEMAL-LIKE-RELATED"/>
    <property type="match status" value="1"/>
</dbReference>
<dbReference type="Gene3D" id="1.10.8.1220">
    <property type="match status" value="1"/>
</dbReference>
<evidence type="ECO:0000259" key="1">
    <source>
        <dbReference type="Pfam" id="PF12781"/>
    </source>
</evidence>
<dbReference type="RefSeq" id="XP_012943739.1">
    <property type="nucleotide sequence ID" value="XM_013088285.1"/>
</dbReference>
<reference evidence="3" key="1">
    <citation type="submission" date="2025-08" db="UniProtKB">
        <authorList>
            <consortium name="RefSeq"/>
        </authorList>
    </citation>
    <scope>IDENTIFICATION</scope>
</reference>
<protein>
    <submittedName>
        <fullName evidence="3">Dynein heavy chain 10, axonemal</fullName>
    </submittedName>
</protein>
<feature type="domain" description="Dynein heavy chain ATP-binding dynein motor region" evidence="1">
    <location>
        <begin position="78"/>
        <end position="298"/>
    </location>
</feature>
<proteinExistence type="predicted"/>
<dbReference type="Proteomes" id="UP000694888">
    <property type="component" value="Unplaced"/>
</dbReference>
<dbReference type="Gene3D" id="6.10.140.1060">
    <property type="match status" value="1"/>
</dbReference>
<dbReference type="Pfam" id="PF12781">
    <property type="entry name" value="AAA_9"/>
    <property type="match status" value="1"/>
</dbReference>
<dbReference type="InterPro" id="IPR026983">
    <property type="entry name" value="DHC"/>
</dbReference>
<dbReference type="PANTHER" id="PTHR22878:SF63">
    <property type="entry name" value="DYNEIN AXONEMAL HEAVY CHAIN 10"/>
    <property type="match status" value="1"/>
</dbReference>
<dbReference type="Gene3D" id="3.40.50.300">
    <property type="entry name" value="P-loop containing nucleotide triphosphate hydrolases"/>
    <property type="match status" value="1"/>
</dbReference>
<evidence type="ECO:0000313" key="2">
    <source>
        <dbReference type="Proteomes" id="UP000694888"/>
    </source>
</evidence>
<name>A0ABM1AA42_APLCA</name>
<keyword evidence="2" id="KW-1185">Reference proteome</keyword>
<dbReference type="InterPro" id="IPR027417">
    <property type="entry name" value="P-loop_NTPase"/>
</dbReference>
<accession>A0ABM1AA42</accession>